<dbReference type="Proteomes" id="UP000238479">
    <property type="component" value="Chromosome 4"/>
</dbReference>
<keyword evidence="6" id="KW-0012">Acyltransferase</keyword>
<dbReference type="InterPro" id="IPR013083">
    <property type="entry name" value="Znf_RING/FYVE/PHD"/>
</dbReference>
<dbReference type="OMA" id="ECPVCLF"/>
<keyword evidence="6" id="KW-0808">Transferase</keyword>
<keyword evidence="2 4" id="KW-0863">Zinc-finger</keyword>
<comment type="caution">
    <text evidence="6">The sequence shown here is derived from an EMBL/GenBank/DDBJ whole genome shotgun (WGS) entry which is preliminary data.</text>
</comment>
<dbReference type="SUPFAM" id="SSF57850">
    <property type="entry name" value="RING/U-box"/>
    <property type="match status" value="1"/>
</dbReference>
<dbReference type="PANTHER" id="PTHR45969">
    <property type="entry name" value="RING ZINC FINGER PROTEIN-RELATED"/>
    <property type="match status" value="1"/>
</dbReference>
<dbReference type="GO" id="GO:0004839">
    <property type="term" value="F:ubiquitin activating enzyme activity"/>
    <property type="evidence" value="ECO:0007669"/>
    <property type="project" value="UniProtKB-EC"/>
</dbReference>
<dbReference type="SMART" id="SM00184">
    <property type="entry name" value="RING"/>
    <property type="match status" value="1"/>
</dbReference>
<accession>A0A2P6R217</accession>
<dbReference type="GO" id="GO:0008270">
    <property type="term" value="F:zinc ion binding"/>
    <property type="evidence" value="ECO:0007669"/>
    <property type="project" value="UniProtKB-KW"/>
</dbReference>
<keyword evidence="3" id="KW-0862">Zinc</keyword>
<evidence type="ECO:0000256" key="2">
    <source>
        <dbReference type="ARBA" id="ARBA00022771"/>
    </source>
</evidence>
<evidence type="ECO:0000256" key="4">
    <source>
        <dbReference type="PROSITE-ProRule" id="PRU00175"/>
    </source>
</evidence>
<keyword evidence="6" id="KW-0436">Ligase</keyword>
<evidence type="ECO:0000313" key="6">
    <source>
        <dbReference type="EMBL" id="PRQ40482.1"/>
    </source>
</evidence>
<evidence type="ECO:0000259" key="5">
    <source>
        <dbReference type="PROSITE" id="PS50089"/>
    </source>
</evidence>
<proteinExistence type="predicted"/>
<gene>
    <name evidence="6" type="ORF">RchiOBHm_Chr4g0436501</name>
</gene>
<dbReference type="GO" id="GO:0061630">
    <property type="term" value="F:ubiquitin protein ligase activity"/>
    <property type="evidence" value="ECO:0007669"/>
    <property type="project" value="TreeGrafter"/>
</dbReference>
<keyword evidence="1" id="KW-0479">Metal-binding</keyword>
<dbReference type="AlphaFoldDB" id="A0A2P6R217"/>
<feature type="domain" description="RING-type" evidence="5">
    <location>
        <begin position="108"/>
        <end position="150"/>
    </location>
</feature>
<evidence type="ECO:0000313" key="7">
    <source>
        <dbReference type="Proteomes" id="UP000238479"/>
    </source>
</evidence>
<organism evidence="6 7">
    <name type="scientific">Rosa chinensis</name>
    <name type="common">China rose</name>
    <dbReference type="NCBI Taxonomy" id="74649"/>
    <lineage>
        <taxon>Eukaryota</taxon>
        <taxon>Viridiplantae</taxon>
        <taxon>Streptophyta</taxon>
        <taxon>Embryophyta</taxon>
        <taxon>Tracheophyta</taxon>
        <taxon>Spermatophyta</taxon>
        <taxon>Magnoliopsida</taxon>
        <taxon>eudicotyledons</taxon>
        <taxon>Gunneridae</taxon>
        <taxon>Pentapetalae</taxon>
        <taxon>rosids</taxon>
        <taxon>fabids</taxon>
        <taxon>Rosales</taxon>
        <taxon>Rosaceae</taxon>
        <taxon>Rosoideae</taxon>
        <taxon>Rosoideae incertae sedis</taxon>
        <taxon>Rosa</taxon>
    </lineage>
</organism>
<name>A0A2P6R217_ROSCH</name>
<dbReference type="InterPro" id="IPR001841">
    <property type="entry name" value="Znf_RING"/>
</dbReference>
<dbReference type="EMBL" id="PDCK01000042">
    <property type="protein sequence ID" value="PRQ40482.1"/>
    <property type="molecule type" value="Genomic_DNA"/>
</dbReference>
<dbReference type="PROSITE" id="PS50089">
    <property type="entry name" value="ZF_RING_2"/>
    <property type="match status" value="1"/>
</dbReference>
<dbReference type="PANTHER" id="PTHR45969:SF55">
    <property type="entry name" value="OS07G0686300 PROTEIN"/>
    <property type="match status" value="1"/>
</dbReference>
<dbReference type="EC" id="2.3.2.-" evidence="6"/>
<dbReference type="Gene3D" id="3.30.40.10">
    <property type="entry name" value="Zinc/RING finger domain, C3HC4 (zinc finger)"/>
    <property type="match status" value="1"/>
</dbReference>
<dbReference type="Pfam" id="PF13639">
    <property type="entry name" value="zf-RING_2"/>
    <property type="match status" value="1"/>
</dbReference>
<reference evidence="6 7" key="1">
    <citation type="journal article" date="2018" name="Nat. Genet.">
        <title>The Rosa genome provides new insights in the design of modern roses.</title>
        <authorList>
            <person name="Bendahmane M."/>
        </authorList>
    </citation>
    <scope>NUCLEOTIDE SEQUENCE [LARGE SCALE GENOMIC DNA]</scope>
    <source>
        <strain evidence="7">cv. Old Blush</strain>
    </source>
</reference>
<keyword evidence="7" id="KW-1185">Reference proteome</keyword>
<evidence type="ECO:0000256" key="3">
    <source>
        <dbReference type="ARBA" id="ARBA00022833"/>
    </source>
</evidence>
<evidence type="ECO:0000256" key="1">
    <source>
        <dbReference type="ARBA" id="ARBA00022723"/>
    </source>
</evidence>
<dbReference type="EC" id="6.2.1.45" evidence="6"/>
<dbReference type="Gramene" id="PRQ40482">
    <property type="protein sequence ID" value="PRQ40482"/>
    <property type="gene ID" value="RchiOBHm_Chr4g0436501"/>
</dbReference>
<protein>
    <submittedName>
        <fullName evidence="6">Putative aminoacyltransferase, E1 ubiquitin-activating enzyme</fullName>
        <ecNumber evidence="6">2.3.2.-</ecNumber>
        <ecNumber evidence="6">6.2.1.45</ecNumber>
    </submittedName>
</protein>
<sequence>MTFASSSTFFFKYLYLRMFLVKVVPRPKTQDPFFSLVLLRLLPLLQTMWKFIVQIATQLSWLFNYLLFCSFAKPYYEFELPAEATETLSSTVHYGSSNPAVMCSEEECAVCLCKIEEGEEIRQLKCAHLFHKTCLERWTSFNHVTCPLCRSFLAPPISSESQFQIEVLRFRFFSFRSDRHRDTWWLR</sequence>